<organism evidence="1 2">
    <name type="scientific">Gluconobacter japonicus</name>
    <dbReference type="NCBI Taxonomy" id="376620"/>
    <lineage>
        <taxon>Bacteria</taxon>
        <taxon>Pseudomonadati</taxon>
        <taxon>Pseudomonadota</taxon>
        <taxon>Alphaproteobacteria</taxon>
        <taxon>Acetobacterales</taxon>
        <taxon>Acetobacteraceae</taxon>
        <taxon>Gluconobacter</taxon>
    </lineage>
</organism>
<protein>
    <submittedName>
        <fullName evidence="1">Uncharacterized protein</fullName>
    </submittedName>
</protein>
<evidence type="ECO:0000313" key="2">
    <source>
        <dbReference type="Proteomes" id="UP001156613"/>
    </source>
</evidence>
<keyword evidence="2" id="KW-1185">Reference proteome</keyword>
<proteinExistence type="predicted"/>
<sequence length="91" mass="9559">MQRGGLKICRSVGERSRPKTGCGRLAPPHRKKSCGSAIARGSVAQDEGCSVENRGGCGHHDGRACECDPGASIRVVFALTFGSVRLWGGTF</sequence>
<accession>A0ABQ5WIN0</accession>
<gene>
    <name evidence="1" type="ORF">GCM10010937_18500</name>
</gene>
<reference evidence="2" key="1">
    <citation type="journal article" date="2019" name="Int. J. Syst. Evol. Microbiol.">
        <title>The Global Catalogue of Microorganisms (GCM) 10K type strain sequencing project: providing services to taxonomists for standard genome sequencing and annotation.</title>
        <authorList>
            <consortium name="The Broad Institute Genomics Platform"/>
            <consortium name="The Broad Institute Genome Sequencing Center for Infectious Disease"/>
            <person name="Wu L."/>
            <person name="Ma J."/>
        </authorList>
    </citation>
    <scope>NUCLEOTIDE SEQUENCE [LARGE SCALE GENOMIC DNA]</scope>
    <source>
        <strain evidence="2">NBRC 3271</strain>
    </source>
</reference>
<comment type="caution">
    <text evidence="1">The sequence shown here is derived from an EMBL/GenBank/DDBJ whole genome shotgun (WGS) entry which is preliminary data.</text>
</comment>
<dbReference type="EMBL" id="BSNT01000064">
    <property type="protein sequence ID" value="GLQ60047.1"/>
    <property type="molecule type" value="Genomic_DNA"/>
</dbReference>
<dbReference type="Proteomes" id="UP001156613">
    <property type="component" value="Unassembled WGS sequence"/>
</dbReference>
<name>A0ABQ5WIN0_GLUJA</name>
<evidence type="ECO:0000313" key="1">
    <source>
        <dbReference type="EMBL" id="GLQ60047.1"/>
    </source>
</evidence>